<reference evidence="2 3" key="1">
    <citation type="submission" date="2018-06" db="EMBL/GenBank/DDBJ databases">
        <authorList>
            <consortium name="Pathogen Informatics"/>
            <person name="Doyle S."/>
        </authorList>
    </citation>
    <scope>NUCLEOTIDE SEQUENCE [LARGE SCALE GENOMIC DNA]</scope>
    <source>
        <strain evidence="2 3">NCTC9617</strain>
    </source>
</reference>
<feature type="transmembrane region" description="Helical" evidence="1">
    <location>
        <begin position="29"/>
        <end position="48"/>
    </location>
</feature>
<keyword evidence="1" id="KW-1133">Transmembrane helix</keyword>
<gene>
    <name evidence="2" type="primary">yjdL_2</name>
    <name evidence="2" type="ORF">NCTC9617_02087</name>
</gene>
<keyword evidence="1" id="KW-0812">Transmembrane</keyword>
<keyword evidence="1" id="KW-0472">Membrane</keyword>
<evidence type="ECO:0000313" key="2">
    <source>
        <dbReference type="EMBL" id="STW40543.1"/>
    </source>
</evidence>
<dbReference type="EMBL" id="UGNC01000004">
    <property type="protein sequence ID" value="STW40543.1"/>
    <property type="molecule type" value="Genomic_DNA"/>
</dbReference>
<accession>A0A378F904</accession>
<sequence length="81" mass="8993">MLPTWGWLLVMLCLAPVFFTLLLQNNWSGYLLAIVCLFAAQMVARIMIKAPEHRRRAVADRPADARRNAVLGAGAAGRELD</sequence>
<protein>
    <submittedName>
        <fullName evidence="2">Di/tripeptide permease YjdL</fullName>
    </submittedName>
</protein>
<dbReference type="Proteomes" id="UP000255167">
    <property type="component" value="Unassembled WGS sequence"/>
</dbReference>
<evidence type="ECO:0000256" key="1">
    <source>
        <dbReference type="SAM" id="Phobius"/>
    </source>
</evidence>
<organism evidence="2 3">
    <name type="scientific">Klebsiella pneumoniae</name>
    <dbReference type="NCBI Taxonomy" id="573"/>
    <lineage>
        <taxon>Bacteria</taxon>
        <taxon>Pseudomonadati</taxon>
        <taxon>Pseudomonadota</taxon>
        <taxon>Gammaproteobacteria</taxon>
        <taxon>Enterobacterales</taxon>
        <taxon>Enterobacteriaceae</taxon>
        <taxon>Klebsiella/Raoultella group</taxon>
        <taxon>Klebsiella</taxon>
        <taxon>Klebsiella pneumoniae complex</taxon>
    </lineage>
</organism>
<proteinExistence type="predicted"/>
<feature type="transmembrane region" description="Helical" evidence="1">
    <location>
        <begin position="5"/>
        <end position="23"/>
    </location>
</feature>
<name>A0A378F904_KLEPN</name>
<dbReference type="AlphaFoldDB" id="A0A378F904"/>
<evidence type="ECO:0000313" key="3">
    <source>
        <dbReference type="Proteomes" id="UP000255167"/>
    </source>
</evidence>